<feature type="compositionally biased region" description="Basic and acidic residues" evidence="8">
    <location>
        <begin position="433"/>
        <end position="447"/>
    </location>
</feature>
<name>A0A5B7WTD9_9MICC</name>
<keyword evidence="3" id="KW-0813">Transport</keyword>
<feature type="region of interest" description="Disordered" evidence="8">
    <location>
        <begin position="427"/>
        <end position="447"/>
    </location>
</feature>
<feature type="transmembrane region" description="Helical" evidence="9">
    <location>
        <begin position="299"/>
        <end position="321"/>
    </location>
</feature>
<evidence type="ECO:0000256" key="3">
    <source>
        <dbReference type="ARBA" id="ARBA00022448"/>
    </source>
</evidence>
<evidence type="ECO:0000313" key="10">
    <source>
        <dbReference type="EMBL" id="QCY47331.1"/>
    </source>
</evidence>
<comment type="subcellular location">
    <subcellularLocation>
        <location evidence="1">Cell membrane</location>
        <topology evidence="1">Multi-pass membrane protein</topology>
    </subcellularLocation>
</comment>
<dbReference type="EMBL" id="CP034412">
    <property type="protein sequence ID" value="QCY47331.1"/>
    <property type="molecule type" value="Genomic_DNA"/>
</dbReference>
<dbReference type="InterPro" id="IPR002549">
    <property type="entry name" value="AI-2E-like"/>
</dbReference>
<reference evidence="10 11" key="1">
    <citation type="submission" date="2018-12" db="EMBL/GenBank/DDBJ databases">
        <title>Complete Genome Sequence of Glutamicibacter creatinolyticus strain LGCM259,isolated from an abscess of a 12-year-old mare in Italy.</title>
        <authorList>
            <person name="Santos R.G."/>
            <person name="Silva A.L."/>
            <person name="Seyffert N."/>
            <person name="Castro T.L.P."/>
            <person name="Attili A.R."/>
            <person name="Rifici C."/>
            <person name="Mazzullo G."/>
            <person name="Brenig B."/>
            <person name="Venanzi F."/>
            <person name="Azevedo V."/>
        </authorList>
    </citation>
    <scope>NUCLEOTIDE SEQUENCE [LARGE SCALE GENOMIC DNA]</scope>
    <source>
        <strain evidence="10 11">LGCM 259</strain>
    </source>
</reference>
<dbReference type="PANTHER" id="PTHR21716:SF53">
    <property type="entry name" value="PERMEASE PERM-RELATED"/>
    <property type="match status" value="1"/>
</dbReference>
<dbReference type="PANTHER" id="PTHR21716">
    <property type="entry name" value="TRANSMEMBRANE PROTEIN"/>
    <property type="match status" value="1"/>
</dbReference>
<keyword evidence="4" id="KW-1003">Cell membrane</keyword>
<evidence type="ECO:0000256" key="2">
    <source>
        <dbReference type="ARBA" id="ARBA00009773"/>
    </source>
</evidence>
<feature type="transmembrane region" description="Helical" evidence="9">
    <location>
        <begin position="273"/>
        <end position="292"/>
    </location>
</feature>
<sequence length="447" mass="48051">MAFFRKAASSKNRPPTQQVVVAAEAPVRERPEFTVQGLWTDMLGRLGIRCLQILIVGLVAGFVIIGMLRLTMIVIPTLIALILSCALWPLVTKLRKHLSPMLSAWVVFLGSLLVLGGIGTGLVFSVMREWNTLVNQAAEGFNQLNDLVQQFIGDMPFTVDQGQIDEAVDTVTSFITSSQFGAGALNTITAAGSFVTGSILLMVILFFFLKDGDRIWAFFISWTPKHYRHKWITSGDRALHTFGGYIRGTAIIAAVDAIGVTATLLVLQVPLALPLGVVVFLGAFIPMVGATVAGILATLVGLVTSGPLVALVVLAAVIIVNQLEGNFLQPVVMAQALNLHALVILMALTAGTVLGGIVGAVLAVPLSAVAWGIIKVWTERENMDAVAAAKAQIKIEAEIRAEDKALEKLKKKEKVDEVKQDVDEMADEIIANSEEHSDKAQRPDTEQ</sequence>
<dbReference type="Pfam" id="PF01594">
    <property type="entry name" value="AI-2E_transport"/>
    <property type="match status" value="1"/>
</dbReference>
<feature type="transmembrane region" description="Helical" evidence="9">
    <location>
        <begin position="245"/>
        <end position="267"/>
    </location>
</feature>
<dbReference type="KEGG" id="gcr:GcLGCM259_1602"/>
<evidence type="ECO:0000256" key="9">
    <source>
        <dbReference type="SAM" id="Phobius"/>
    </source>
</evidence>
<organism evidence="10 11">
    <name type="scientific">Glutamicibacter creatinolyticus</name>
    <dbReference type="NCBI Taxonomy" id="162496"/>
    <lineage>
        <taxon>Bacteria</taxon>
        <taxon>Bacillati</taxon>
        <taxon>Actinomycetota</taxon>
        <taxon>Actinomycetes</taxon>
        <taxon>Micrococcales</taxon>
        <taxon>Micrococcaceae</taxon>
        <taxon>Glutamicibacter</taxon>
    </lineage>
</organism>
<evidence type="ECO:0000256" key="4">
    <source>
        <dbReference type="ARBA" id="ARBA00022475"/>
    </source>
</evidence>
<proteinExistence type="inferred from homology"/>
<dbReference type="AlphaFoldDB" id="A0A5B7WTD9"/>
<keyword evidence="5 9" id="KW-0812">Transmembrane</keyword>
<comment type="similarity">
    <text evidence="2">Belongs to the autoinducer-2 exporter (AI-2E) (TC 2.A.86) family.</text>
</comment>
<accession>A0A5B7WTD9</accession>
<keyword evidence="11" id="KW-1185">Reference proteome</keyword>
<dbReference type="GO" id="GO:0055085">
    <property type="term" value="P:transmembrane transport"/>
    <property type="evidence" value="ECO:0007669"/>
    <property type="project" value="TreeGrafter"/>
</dbReference>
<feature type="transmembrane region" description="Helical" evidence="9">
    <location>
        <begin position="188"/>
        <end position="209"/>
    </location>
</feature>
<keyword evidence="7 9" id="KW-0472">Membrane</keyword>
<feature type="transmembrane region" description="Helical" evidence="9">
    <location>
        <begin position="341"/>
        <end position="374"/>
    </location>
</feature>
<evidence type="ECO:0000256" key="8">
    <source>
        <dbReference type="SAM" id="MobiDB-lite"/>
    </source>
</evidence>
<feature type="transmembrane region" description="Helical" evidence="9">
    <location>
        <begin position="46"/>
        <end position="67"/>
    </location>
</feature>
<dbReference type="GO" id="GO:0005886">
    <property type="term" value="C:plasma membrane"/>
    <property type="evidence" value="ECO:0007669"/>
    <property type="project" value="UniProtKB-SubCell"/>
</dbReference>
<evidence type="ECO:0000313" key="11">
    <source>
        <dbReference type="Proteomes" id="UP000307000"/>
    </source>
</evidence>
<keyword evidence="6 9" id="KW-1133">Transmembrane helix</keyword>
<evidence type="ECO:0000256" key="1">
    <source>
        <dbReference type="ARBA" id="ARBA00004651"/>
    </source>
</evidence>
<evidence type="ECO:0000256" key="5">
    <source>
        <dbReference type="ARBA" id="ARBA00022692"/>
    </source>
</evidence>
<evidence type="ECO:0000256" key="7">
    <source>
        <dbReference type="ARBA" id="ARBA00023136"/>
    </source>
</evidence>
<gene>
    <name evidence="10" type="ORF">GcLGCM259_1602</name>
</gene>
<protein>
    <submittedName>
        <fullName evidence="10">PurR-regulated permease PerM</fullName>
    </submittedName>
</protein>
<feature type="transmembrane region" description="Helical" evidence="9">
    <location>
        <begin position="73"/>
        <end position="91"/>
    </location>
</feature>
<evidence type="ECO:0000256" key="6">
    <source>
        <dbReference type="ARBA" id="ARBA00022989"/>
    </source>
</evidence>
<feature type="transmembrane region" description="Helical" evidence="9">
    <location>
        <begin position="103"/>
        <end position="127"/>
    </location>
</feature>
<dbReference type="Proteomes" id="UP000307000">
    <property type="component" value="Chromosome"/>
</dbReference>